<dbReference type="EMBL" id="KZ995161">
    <property type="protein sequence ID" value="RKO91239.1"/>
    <property type="molecule type" value="Genomic_DNA"/>
</dbReference>
<keyword evidence="4" id="KW-1185">Reference proteome</keyword>
<protein>
    <recommendedName>
        <fullName evidence="2">Myb-like domain-containing protein</fullName>
    </recommendedName>
</protein>
<feature type="compositionally biased region" description="Polar residues" evidence="1">
    <location>
        <begin position="99"/>
        <end position="109"/>
    </location>
</feature>
<gene>
    <name evidence="3" type="ORF">BDK51DRAFT_39472</name>
</gene>
<feature type="region of interest" description="Disordered" evidence="1">
    <location>
        <begin position="838"/>
        <end position="899"/>
    </location>
</feature>
<dbReference type="GO" id="GO:0000981">
    <property type="term" value="F:DNA-binding transcription factor activity, RNA polymerase II-specific"/>
    <property type="evidence" value="ECO:0007669"/>
    <property type="project" value="TreeGrafter"/>
</dbReference>
<dbReference type="SMART" id="SM00717">
    <property type="entry name" value="SANT"/>
    <property type="match status" value="3"/>
</dbReference>
<sequence>MAAGGRAKGVKAVEGLVEDVFAAVGDTRALIGQKKGFVDDDGRTGHPSIPTTLKNTHHDDDYHHDHDDAGCSSRSRSPGRSPRNERTMRWSPLLLVRRITTQQASTAQPRTRLRPSTVSPPPAPDLPPLPTSTAPTGTPPVPPPPVPDLPPHPSTTAPTVPPLPPPIKPPPNTRFDRVTMGKPAVRLARVVGPSVSEASVRTKGSSLVKAKKKKGFTPEEIAALLAAAAKGTKWDVVAEQFALEKGSLQSRNPKLSGARPRKAATFRWTEHESAALFRACADALERGSFIPWNEVAALIPGRSEGACRSYLLRSFPSVAISGAVKRRGGEKNEQNDTSDGGGTVTPADLRSKAAELSPSLTIQSSTAQTPTLMPPSIMPPPLTTDLPPQFTSTAPADTPLHPPSTPPPAPDLPPQHTSTAPTVPLLLPTTTRLSNPRVHGVNMASVFVSSTRFVGAPAPEKASVLTKGPSLLKANKMNFFTPEEDAALLAAVTKGTQWDVLVEQFARDKASLQRRHFDLSAAPPPKPATFRWTRYESAVLYAACADALERGLPIRWGEIAALIPGRSEVACRSHLVRSFPSLADAVTVTPRRGKKKDRNDMSDGGDTVTPAELRLKAAELWGKGLAKAPTRSDRARVPFTENEDAILIADIDRLNLKKNQPPSVSDFTYPRLKLPKRSLRTLYRRYVEKLWPTTTSSPKQFNATPKNVKELLAEAEKFALHRYRWREVQKAFPDYSTLVLRSAYDRLRPSPRRKWAPSEDARLLEAMAELGTSWLAIGRVRLRDRSPGKIKERMEHLTACRRVPLASKRTPRLGQRGARWPPGLAEKLKEWAWAMQEVDGKDATKKKGSTKKKGAVEKKESDGEDEAADIVKSLDEAHGPGEAEDQGPFEEEAGGEEGA</sequence>
<feature type="compositionally biased region" description="Pro residues" evidence="1">
    <location>
        <begin position="118"/>
        <end position="130"/>
    </location>
</feature>
<dbReference type="PROSITE" id="PS50090">
    <property type="entry name" value="MYB_LIKE"/>
    <property type="match status" value="1"/>
</dbReference>
<feature type="compositionally biased region" description="Basic and acidic residues" evidence="1">
    <location>
        <begin position="872"/>
        <end position="881"/>
    </location>
</feature>
<accession>A0A4P9WET4</accession>
<proteinExistence type="predicted"/>
<dbReference type="Proteomes" id="UP000269721">
    <property type="component" value="Unassembled WGS sequence"/>
</dbReference>
<organism evidence="3 4">
    <name type="scientific">Blyttiomyces helicus</name>
    <dbReference type="NCBI Taxonomy" id="388810"/>
    <lineage>
        <taxon>Eukaryota</taxon>
        <taxon>Fungi</taxon>
        <taxon>Fungi incertae sedis</taxon>
        <taxon>Chytridiomycota</taxon>
        <taxon>Chytridiomycota incertae sedis</taxon>
        <taxon>Chytridiomycetes</taxon>
        <taxon>Chytridiomycetes incertae sedis</taxon>
        <taxon>Blyttiomyces</taxon>
    </lineage>
</organism>
<name>A0A4P9WET4_9FUNG</name>
<feature type="domain" description="Myb-like" evidence="2">
    <location>
        <begin position="752"/>
        <end position="798"/>
    </location>
</feature>
<dbReference type="Gene3D" id="1.10.10.60">
    <property type="entry name" value="Homeodomain-like"/>
    <property type="match status" value="2"/>
</dbReference>
<feature type="compositionally biased region" description="Polar residues" evidence="1">
    <location>
        <begin position="358"/>
        <end position="368"/>
    </location>
</feature>
<reference evidence="4" key="1">
    <citation type="journal article" date="2018" name="Nat. Microbiol.">
        <title>Leveraging single-cell genomics to expand the fungal tree of life.</title>
        <authorList>
            <person name="Ahrendt S.R."/>
            <person name="Quandt C.A."/>
            <person name="Ciobanu D."/>
            <person name="Clum A."/>
            <person name="Salamov A."/>
            <person name="Andreopoulos B."/>
            <person name="Cheng J.F."/>
            <person name="Woyke T."/>
            <person name="Pelin A."/>
            <person name="Henrissat B."/>
            <person name="Reynolds N.K."/>
            <person name="Benny G.L."/>
            <person name="Smith M.E."/>
            <person name="James T.Y."/>
            <person name="Grigoriev I.V."/>
        </authorList>
    </citation>
    <scope>NUCLEOTIDE SEQUENCE [LARGE SCALE GENOMIC DNA]</scope>
</reference>
<evidence type="ECO:0000313" key="4">
    <source>
        <dbReference type="Proteomes" id="UP000269721"/>
    </source>
</evidence>
<feature type="region of interest" description="Disordered" evidence="1">
    <location>
        <begin position="36"/>
        <end position="176"/>
    </location>
</feature>
<dbReference type="PANTHER" id="PTHR45614">
    <property type="entry name" value="MYB PROTEIN-RELATED"/>
    <property type="match status" value="1"/>
</dbReference>
<dbReference type="InterPro" id="IPR050560">
    <property type="entry name" value="MYB_TF"/>
</dbReference>
<dbReference type="GO" id="GO:0005634">
    <property type="term" value="C:nucleus"/>
    <property type="evidence" value="ECO:0007669"/>
    <property type="project" value="TreeGrafter"/>
</dbReference>
<feature type="compositionally biased region" description="Pro residues" evidence="1">
    <location>
        <begin position="137"/>
        <end position="172"/>
    </location>
</feature>
<feature type="compositionally biased region" description="Low complexity" evidence="1">
    <location>
        <begin position="72"/>
        <end position="81"/>
    </location>
</feature>
<feature type="compositionally biased region" description="Pro residues" evidence="1">
    <location>
        <begin position="372"/>
        <end position="382"/>
    </location>
</feature>
<feature type="compositionally biased region" description="Pro residues" evidence="1">
    <location>
        <begin position="400"/>
        <end position="413"/>
    </location>
</feature>
<feature type="region of interest" description="Disordered" evidence="1">
    <location>
        <begin position="325"/>
        <end position="423"/>
    </location>
</feature>
<evidence type="ECO:0000256" key="1">
    <source>
        <dbReference type="SAM" id="MobiDB-lite"/>
    </source>
</evidence>
<dbReference type="AlphaFoldDB" id="A0A4P9WET4"/>
<evidence type="ECO:0000313" key="3">
    <source>
        <dbReference type="EMBL" id="RKO91239.1"/>
    </source>
</evidence>
<dbReference type="OrthoDB" id="39591at2759"/>
<feature type="compositionally biased region" description="Acidic residues" evidence="1">
    <location>
        <begin position="882"/>
        <end position="899"/>
    </location>
</feature>
<dbReference type="InterPro" id="IPR001005">
    <property type="entry name" value="SANT/Myb"/>
</dbReference>
<dbReference type="CDD" id="cd00167">
    <property type="entry name" value="SANT"/>
    <property type="match status" value="2"/>
</dbReference>
<feature type="compositionally biased region" description="Basic and acidic residues" evidence="1">
    <location>
        <begin position="56"/>
        <end position="69"/>
    </location>
</feature>
<evidence type="ECO:0000259" key="2">
    <source>
        <dbReference type="PROSITE" id="PS50090"/>
    </source>
</evidence>
<dbReference type="GO" id="GO:0000978">
    <property type="term" value="F:RNA polymerase II cis-regulatory region sequence-specific DNA binding"/>
    <property type="evidence" value="ECO:0007669"/>
    <property type="project" value="TreeGrafter"/>
</dbReference>
<feature type="region of interest" description="Disordered" evidence="1">
    <location>
        <begin position="588"/>
        <end position="608"/>
    </location>
</feature>